<dbReference type="SUPFAM" id="SSF54236">
    <property type="entry name" value="Ubiquitin-like"/>
    <property type="match status" value="1"/>
</dbReference>
<evidence type="ECO:0000259" key="2">
    <source>
        <dbReference type="PROSITE" id="PS50053"/>
    </source>
</evidence>
<evidence type="ECO:0000256" key="1">
    <source>
        <dbReference type="SAM" id="MobiDB-lite"/>
    </source>
</evidence>
<dbReference type="InterPro" id="IPR000626">
    <property type="entry name" value="Ubiquitin-like_dom"/>
</dbReference>
<evidence type="ECO:0000313" key="4">
    <source>
        <dbReference type="WBParaSite" id="Csp11.Scaffold607.g5740.t1"/>
    </source>
</evidence>
<dbReference type="InterPro" id="IPR029071">
    <property type="entry name" value="Ubiquitin-like_domsf"/>
</dbReference>
<sequence>MSESDVLATLQKLSQEQKVAQKYVFQMIEALRDEFTMKLDAIQELLEKISTDEMMIDDSEDGRTPEPTSDQEMSRVKSEEPSFIERRPTEQLKTELVQQMGQYDDYRQSVSKFDSTWRVMLPDGTCEECEMPDDSTVNDVKKRIEELRKVPVHQQTFLIRGREHKDEEKLHALMVTINQTICRIYYRR</sequence>
<name>A0A1I7TGL9_9PELO</name>
<protein>
    <submittedName>
        <fullName evidence="4">Ubiquitin-like domain-containing protein</fullName>
    </submittedName>
</protein>
<feature type="compositionally biased region" description="Basic and acidic residues" evidence="1">
    <location>
        <begin position="72"/>
        <end position="83"/>
    </location>
</feature>
<proteinExistence type="predicted"/>
<dbReference type="Pfam" id="PF00240">
    <property type="entry name" value="ubiquitin"/>
    <property type="match status" value="1"/>
</dbReference>
<evidence type="ECO:0000313" key="3">
    <source>
        <dbReference type="Proteomes" id="UP000095282"/>
    </source>
</evidence>
<dbReference type="WBParaSite" id="Csp11.Scaffold607.g5740.t1">
    <property type="protein sequence ID" value="Csp11.Scaffold607.g5740.t1"/>
    <property type="gene ID" value="Csp11.Scaffold607.g5740"/>
</dbReference>
<dbReference type="Proteomes" id="UP000095282">
    <property type="component" value="Unplaced"/>
</dbReference>
<feature type="region of interest" description="Disordered" evidence="1">
    <location>
        <begin position="54"/>
        <end position="83"/>
    </location>
</feature>
<dbReference type="Gene3D" id="3.10.20.90">
    <property type="entry name" value="Phosphatidylinositol 3-kinase Catalytic Subunit, Chain A, domain 1"/>
    <property type="match status" value="1"/>
</dbReference>
<dbReference type="CDD" id="cd17039">
    <property type="entry name" value="Ubl_ubiquitin_like"/>
    <property type="match status" value="1"/>
</dbReference>
<dbReference type="AlphaFoldDB" id="A0A1I7TGL9"/>
<organism evidence="3 4">
    <name type="scientific">Caenorhabditis tropicalis</name>
    <dbReference type="NCBI Taxonomy" id="1561998"/>
    <lineage>
        <taxon>Eukaryota</taxon>
        <taxon>Metazoa</taxon>
        <taxon>Ecdysozoa</taxon>
        <taxon>Nematoda</taxon>
        <taxon>Chromadorea</taxon>
        <taxon>Rhabditida</taxon>
        <taxon>Rhabditina</taxon>
        <taxon>Rhabditomorpha</taxon>
        <taxon>Rhabditoidea</taxon>
        <taxon>Rhabditidae</taxon>
        <taxon>Peloderinae</taxon>
        <taxon>Caenorhabditis</taxon>
    </lineage>
</organism>
<dbReference type="PROSITE" id="PS50053">
    <property type="entry name" value="UBIQUITIN_2"/>
    <property type="match status" value="1"/>
</dbReference>
<keyword evidence="3" id="KW-1185">Reference proteome</keyword>
<reference evidence="4" key="1">
    <citation type="submission" date="2016-11" db="UniProtKB">
        <authorList>
            <consortium name="WormBaseParasite"/>
        </authorList>
    </citation>
    <scope>IDENTIFICATION</scope>
</reference>
<feature type="domain" description="Ubiquitin-like" evidence="2">
    <location>
        <begin position="130"/>
        <end position="181"/>
    </location>
</feature>
<accession>A0A1I7TGL9</accession>